<dbReference type="Proteomes" id="UP001432075">
    <property type="component" value="Chromosome"/>
</dbReference>
<accession>A0ABZ1RD77</accession>
<evidence type="ECO:0000313" key="3">
    <source>
        <dbReference type="Proteomes" id="UP001432075"/>
    </source>
</evidence>
<sequence length="209" mass="21179">MSTPRSGGWLIAAAAALACAGTFLLYGGTQPQTGAPTPRPTAAAIRTTSAPVMAAAEAGPAATGTPTLVSPPSQARSPIAAAPSLTSSPAEVAAAGPSELPHPESGEAADPLIQEAMDKASPRDLPPADEALLLRQGRAAWLAETARYTRVRIQAVTARRDTTADDGGPGRAVVRLVWAGADPAGTFLDGRPGTVHFTQNGDGSWKQTL</sequence>
<dbReference type="RefSeq" id="WP_328774867.1">
    <property type="nucleotide sequence ID" value="NZ_CP108057.1"/>
</dbReference>
<evidence type="ECO:0000313" key="2">
    <source>
        <dbReference type="EMBL" id="WUO44424.1"/>
    </source>
</evidence>
<evidence type="ECO:0000256" key="1">
    <source>
        <dbReference type="SAM" id="MobiDB-lite"/>
    </source>
</evidence>
<gene>
    <name evidence="2" type="ORF">OHU17_00555</name>
</gene>
<feature type="compositionally biased region" description="Low complexity" evidence="1">
    <location>
        <begin position="53"/>
        <end position="67"/>
    </location>
</feature>
<dbReference type="PROSITE" id="PS51257">
    <property type="entry name" value="PROKAR_LIPOPROTEIN"/>
    <property type="match status" value="1"/>
</dbReference>
<dbReference type="EMBL" id="CP108057">
    <property type="protein sequence ID" value="WUO44424.1"/>
    <property type="molecule type" value="Genomic_DNA"/>
</dbReference>
<protein>
    <submittedName>
        <fullName evidence="2">Uncharacterized protein</fullName>
    </submittedName>
</protein>
<proteinExistence type="predicted"/>
<organism evidence="2 3">
    <name type="scientific">Streptomyces goshikiensis</name>
    <dbReference type="NCBI Taxonomy" id="1942"/>
    <lineage>
        <taxon>Bacteria</taxon>
        <taxon>Bacillati</taxon>
        <taxon>Actinomycetota</taxon>
        <taxon>Actinomycetes</taxon>
        <taxon>Kitasatosporales</taxon>
        <taxon>Streptomycetaceae</taxon>
        <taxon>Streptomyces</taxon>
    </lineage>
</organism>
<feature type="region of interest" description="Disordered" evidence="1">
    <location>
        <begin position="53"/>
        <end position="107"/>
    </location>
</feature>
<name>A0ABZ1RD77_9ACTN</name>
<reference evidence="2" key="1">
    <citation type="submission" date="2022-10" db="EMBL/GenBank/DDBJ databases">
        <title>The complete genomes of actinobacterial strains from the NBC collection.</title>
        <authorList>
            <person name="Joergensen T.S."/>
            <person name="Alvarez Arevalo M."/>
            <person name="Sterndorff E.B."/>
            <person name="Faurdal D."/>
            <person name="Vuksanovic O."/>
            <person name="Mourched A.-S."/>
            <person name="Charusanti P."/>
            <person name="Shaw S."/>
            <person name="Blin K."/>
            <person name="Weber T."/>
        </authorList>
    </citation>
    <scope>NUCLEOTIDE SEQUENCE</scope>
    <source>
        <strain evidence="2">NBC_00283</strain>
    </source>
</reference>
<keyword evidence="3" id="KW-1185">Reference proteome</keyword>